<reference evidence="1 2" key="1">
    <citation type="journal article" date="2023" name="ACS Omega">
        <title>Identification of the Neoaspergillic Acid Biosynthesis Gene Cluster by Establishing an In Vitro CRISPR-Ribonucleoprotein Genetic System in Aspergillus melleus.</title>
        <authorList>
            <person name="Yuan B."/>
            <person name="Grau M.F."/>
            <person name="Murata R.M."/>
            <person name="Torok T."/>
            <person name="Venkateswaran K."/>
            <person name="Stajich J.E."/>
            <person name="Wang C.C.C."/>
        </authorList>
    </citation>
    <scope>NUCLEOTIDE SEQUENCE [LARGE SCALE GENOMIC DNA]</scope>
    <source>
        <strain evidence="1 2">IMV 1140</strain>
    </source>
</reference>
<sequence>MPLFVESPIPPQLDLTGPPSQIFAPTRSSASSALYRSISISSRKRCRHYEPGARAWTDPSTDLISATPLSSPDSYHPSLSHLGSDDLPSESDYYRPNRYKDYHPHHFDGSIESLTEASEVRRKRSRRDPHTSLAAANEKITFPDDYGHHDDYNPGLLAPAAPVRWTRAVLGVVGKVWGFCWSGAFRGFYAGGGQGYAMTVEQGPSEKQDTVLASASPMRRERDATPVPGEYPDDEIRQNWVMVPSRDNGDDAASSSRKRRVQPHHRRAGSALMRHRQSGNRTLLSTPSSSGLPTAHFSSPAKPRETPVSVETQRYMAQRRRIEREEDASLRRLNRQLQAMIKEGQQALETRVEVDDYMED</sequence>
<comment type="caution">
    <text evidence="1">The sequence shown here is derived from an EMBL/GenBank/DDBJ whole genome shotgun (WGS) entry which is preliminary data.</text>
</comment>
<protein>
    <submittedName>
        <fullName evidence="1">Uncharacterized protein</fullName>
    </submittedName>
</protein>
<accession>A0ACC3APW1</accession>
<dbReference type="EMBL" id="JAOPJF010000102">
    <property type="protein sequence ID" value="KAK1139631.1"/>
    <property type="molecule type" value="Genomic_DNA"/>
</dbReference>
<organism evidence="1 2">
    <name type="scientific">Aspergillus melleus</name>
    <dbReference type="NCBI Taxonomy" id="138277"/>
    <lineage>
        <taxon>Eukaryota</taxon>
        <taxon>Fungi</taxon>
        <taxon>Dikarya</taxon>
        <taxon>Ascomycota</taxon>
        <taxon>Pezizomycotina</taxon>
        <taxon>Eurotiomycetes</taxon>
        <taxon>Eurotiomycetidae</taxon>
        <taxon>Eurotiales</taxon>
        <taxon>Aspergillaceae</taxon>
        <taxon>Aspergillus</taxon>
        <taxon>Aspergillus subgen. Circumdati</taxon>
    </lineage>
</organism>
<proteinExistence type="predicted"/>
<gene>
    <name evidence="1" type="ORF">N8T08_000568</name>
</gene>
<dbReference type="Proteomes" id="UP001177260">
    <property type="component" value="Unassembled WGS sequence"/>
</dbReference>
<evidence type="ECO:0000313" key="1">
    <source>
        <dbReference type="EMBL" id="KAK1139631.1"/>
    </source>
</evidence>
<evidence type="ECO:0000313" key="2">
    <source>
        <dbReference type="Proteomes" id="UP001177260"/>
    </source>
</evidence>
<keyword evidence="2" id="KW-1185">Reference proteome</keyword>
<name>A0ACC3APW1_9EURO</name>